<dbReference type="SUPFAM" id="SSF158499">
    <property type="entry name" value="DnaD domain-like"/>
    <property type="match status" value="1"/>
</dbReference>
<feature type="domain" description="DnaB/C C-terminal" evidence="3">
    <location>
        <begin position="168"/>
        <end position="236"/>
    </location>
</feature>
<protein>
    <submittedName>
        <fullName evidence="5">DnaD/phage-associated family protein</fullName>
    </submittedName>
</protein>
<dbReference type="AlphaFoldDB" id="A0A7X0HTC6"/>
<dbReference type="RefSeq" id="WP_184527548.1">
    <property type="nucleotide sequence ID" value="NZ_JACHGK010000011.1"/>
</dbReference>
<dbReference type="InterPro" id="IPR025400">
    <property type="entry name" value="Lin1244/Lin1753-like_N"/>
</dbReference>
<feature type="compositionally biased region" description="Basic and acidic residues" evidence="2">
    <location>
        <begin position="127"/>
        <end position="142"/>
    </location>
</feature>
<dbReference type="InterPro" id="IPR034829">
    <property type="entry name" value="DnaD-like_sf"/>
</dbReference>
<gene>
    <name evidence="5" type="ORF">HNR53_003156</name>
</gene>
<sequence>MAKDAYYFSHDSNAHKDPKILKLRAKHGWEGYGIYWAIIETLREQDDYKWLADDKQLLSFCFANGDELVNQVIETCLDVGLLIDDGDYIFSQSLSRRMKMKDEISEKRRAAGKKGGSSKKQANAKQIESKESKGKEIKVKESEVEEAKEDPDKKTTATTTEEDPSILFEKSLCRLSEIQRENLYSWENDFNGQREIINEAIKIADNKNKRYFGFVEYLLKEWANNKLDSLDRVRVYEQEKFRKENDNGAKVYKYDRGASGPTKENKEPILGDFVGRVPRRKPV</sequence>
<dbReference type="EMBL" id="JACHGK010000011">
    <property type="protein sequence ID" value="MBB6446497.1"/>
    <property type="molecule type" value="Genomic_DNA"/>
</dbReference>
<organism evidence="5 6">
    <name type="scientific">Bacillus benzoevorans</name>
    <dbReference type="NCBI Taxonomy" id="1456"/>
    <lineage>
        <taxon>Bacteria</taxon>
        <taxon>Bacillati</taxon>
        <taxon>Bacillota</taxon>
        <taxon>Bacilli</taxon>
        <taxon>Bacillales</taxon>
        <taxon>Bacillaceae</taxon>
        <taxon>Bacillus</taxon>
    </lineage>
</organism>
<keyword evidence="6" id="KW-1185">Reference proteome</keyword>
<feature type="domain" description="Lin1244/Lin1753-like N-terminal" evidence="4">
    <location>
        <begin position="7"/>
        <end position="92"/>
    </location>
</feature>
<evidence type="ECO:0000313" key="6">
    <source>
        <dbReference type="Proteomes" id="UP000531594"/>
    </source>
</evidence>
<dbReference type="PANTHER" id="PTHR37293:SF5">
    <property type="entry name" value="DNA REPLICATION PROTEIN"/>
    <property type="match status" value="1"/>
</dbReference>
<dbReference type="Pfam" id="PF07261">
    <property type="entry name" value="DnaB_2"/>
    <property type="match status" value="1"/>
</dbReference>
<dbReference type="InterPro" id="IPR006343">
    <property type="entry name" value="DnaB/C_C"/>
</dbReference>
<evidence type="ECO:0000259" key="4">
    <source>
        <dbReference type="Pfam" id="PF14297"/>
    </source>
</evidence>
<proteinExistence type="inferred from homology"/>
<evidence type="ECO:0000259" key="3">
    <source>
        <dbReference type="Pfam" id="PF07261"/>
    </source>
</evidence>
<evidence type="ECO:0000256" key="2">
    <source>
        <dbReference type="SAM" id="MobiDB-lite"/>
    </source>
</evidence>
<name>A0A7X0HTC6_9BACI</name>
<feature type="region of interest" description="Disordered" evidence="2">
    <location>
        <begin position="101"/>
        <end position="162"/>
    </location>
</feature>
<dbReference type="PANTHER" id="PTHR37293">
    <property type="entry name" value="PHAGE REPLICATION PROTEIN-RELATED"/>
    <property type="match status" value="1"/>
</dbReference>
<dbReference type="Proteomes" id="UP000531594">
    <property type="component" value="Unassembled WGS sequence"/>
</dbReference>
<dbReference type="InterPro" id="IPR053162">
    <property type="entry name" value="DnaD"/>
</dbReference>
<dbReference type="Pfam" id="PF14297">
    <property type="entry name" value="Lin1244_N"/>
    <property type="match status" value="1"/>
</dbReference>
<dbReference type="NCBIfam" id="TIGR01446">
    <property type="entry name" value="DnaD_dom"/>
    <property type="match status" value="1"/>
</dbReference>
<evidence type="ECO:0000256" key="1">
    <source>
        <dbReference type="ARBA" id="ARBA00093462"/>
    </source>
</evidence>
<reference evidence="5 6" key="1">
    <citation type="submission" date="2020-08" db="EMBL/GenBank/DDBJ databases">
        <title>Genomic Encyclopedia of Type Strains, Phase IV (KMG-IV): sequencing the most valuable type-strain genomes for metagenomic binning, comparative biology and taxonomic classification.</title>
        <authorList>
            <person name="Goeker M."/>
        </authorList>
    </citation>
    <scope>NUCLEOTIDE SEQUENCE [LARGE SCALE GENOMIC DNA]</scope>
    <source>
        <strain evidence="5 6">DSM 5391</strain>
    </source>
</reference>
<comment type="caution">
    <text evidence="5">The sequence shown here is derived from an EMBL/GenBank/DDBJ whole genome shotgun (WGS) entry which is preliminary data.</text>
</comment>
<dbReference type="Gene3D" id="1.10.10.630">
    <property type="entry name" value="DnaD domain-like"/>
    <property type="match status" value="1"/>
</dbReference>
<evidence type="ECO:0000313" key="5">
    <source>
        <dbReference type="EMBL" id="MBB6446497.1"/>
    </source>
</evidence>
<comment type="similarity">
    <text evidence="1">Belongs to the DnaB/DnaD family.</text>
</comment>
<accession>A0A7X0HTC6</accession>